<accession>A0ABV9KGC3</accession>
<gene>
    <name evidence="2" type="ORF">ACFO5X_11295</name>
</gene>
<dbReference type="Gene3D" id="3.40.50.880">
    <property type="match status" value="1"/>
</dbReference>
<comment type="caution">
    <text evidence="2">The sequence shown here is derived from an EMBL/GenBank/DDBJ whole genome shotgun (WGS) entry which is preliminary data.</text>
</comment>
<protein>
    <submittedName>
        <fullName evidence="2">Type 1 glutamine amidotransferase</fullName>
    </submittedName>
</protein>
<dbReference type="InterPro" id="IPR044992">
    <property type="entry name" value="ChyE-like"/>
</dbReference>
<sequence>MTNTDESAFAESHPKDGEKFTALVEQARPGWTTEVFAVKDGVFPDDIARFDGLIVTGSPHSVNSGAPWVGRLLEVIREAVAKGQAIFGACFGHQAIALALGGTVGDNPGGMVHGLTKVRVLDHAAGLPEVMHLYASHKEQVTALPEGARVVAASAGCPVAGFAVGRHVWTTQQHPEMTAGFFAALTDAFAGELGEAVAARGHASMVRGADMDAFAEALARFFEQAQPSAAMRSMTVT</sequence>
<keyword evidence="3" id="KW-1185">Reference proteome</keyword>
<dbReference type="PANTHER" id="PTHR42695">
    <property type="entry name" value="GLUTAMINE AMIDOTRANSFERASE YLR126C-RELATED"/>
    <property type="match status" value="1"/>
</dbReference>
<proteinExistence type="predicted"/>
<dbReference type="EMBL" id="JBHSGI010000009">
    <property type="protein sequence ID" value="MFC4669142.1"/>
    <property type="molecule type" value="Genomic_DNA"/>
</dbReference>
<dbReference type="Proteomes" id="UP001595973">
    <property type="component" value="Unassembled WGS sequence"/>
</dbReference>
<evidence type="ECO:0000313" key="3">
    <source>
        <dbReference type="Proteomes" id="UP001595973"/>
    </source>
</evidence>
<evidence type="ECO:0000313" key="2">
    <source>
        <dbReference type="EMBL" id="MFC4669142.1"/>
    </source>
</evidence>
<dbReference type="InterPro" id="IPR029062">
    <property type="entry name" value="Class_I_gatase-like"/>
</dbReference>
<dbReference type="CDD" id="cd01741">
    <property type="entry name" value="GATase1_1"/>
    <property type="match status" value="1"/>
</dbReference>
<dbReference type="InterPro" id="IPR017926">
    <property type="entry name" value="GATASE"/>
</dbReference>
<dbReference type="PANTHER" id="PTHR42695:SF5">
    <property type="entry name" value="GLUTAMINE AMIDOTRANSFERASE YLR126C-RELATED"/>
    <property type="match status" value="1"/>
</dbReference>
<dbReference type="SUPFAM" id="SSF52317">
    <property type="entry name" value="Class I glutamine amidotransferase-like"/>
    <property type="match status" value="1"/>
</dbReference>
<reference evidence="3" key="1">
    <citation type="journal article" date="2019" name="Int. J. Syst. Evol. Microbiol.">
        <title>The Global Catalogue of Microorganisms (GCM) 10K type strain sequencing project: providing services to taxonomists for standard genome sequencing and annotation.</title>
        <authorList>
            <consortium name="The Broad Institute Genomics Platform"/>
            <consortium name="The Broad Institute Genome Sequencing Center for Infectious Disease"/>
            <person name="Wu L."/>
            <person name="Ma J."/>
        </authorList>
    </citation>
    <scope>NUCLEOTIDE SEQUENCE [LARGE SCALE GENOMIC DNA]</scope>
    <source>
        <strain evidence="3">CGMCC 4.7283</strain>
    </source>
</reference>
<dbReference type="Pfam" id="PF00117">
    <property type="entry name" value="GATase"/>
    <property type="match status" value="1"/>
</dbReference>
<dbReference type="RefSeq" id="WP_380717551.1">
    <property type="nucleotide sequence ID" value="NZ_JBHSGI010000009.1"/>
</dbReference>
<evidence type="ECO:0000259" key="1">
    <source>
        <dbReference type="Pfam" id="PF00117"/>
    </source>
</evidence>
<dbReference type="PROSITE" id="PS51273">
    <property type="entry name" value="GATASE_TYPE_1"/>
    <property type="match status" value="1"/>
</dbReference>
<organism evidence="2 3">
    <name type="scientific">Seohaeicola nanhaiensis</name>
    <dbReference type="NCBI Taxonomy" id="1387282"/>
    <lineage>
        <taxon>Bacteria</taxon>
        <taxon>Pseudomonadati</taxon>
        <taxon>Pseudomonadota</taxon>
        <taxon>Alphaproteobacteria</taxon>
        <taxon>Rhodobacterales</taxon>
        <taxon>Roseobacteraceae</taxon>
        <taxon>Seohaeicola</taxon>
    </lineage>
</organism>
<keyword evidence="2" id="KW-0315">Glutamine amidotransferase</keyword>
<name>A0ABV9KGC3_9RHOB</name>
<feature type="domain" description="Glutamine amidotransferase" evidence="1">
    <location>
        <begin position="48"/>
        <end position="180"/>
    </location>
</feature>